<dbReference type="AlphaFoldDB" id="A0A1Y0IMZ6"/>
<feature type="domain" description="Protein CotJB" evidence="1">
    <location>
        <begin position="14"/>
        <end position="89"/>
    </location>
</feature>
<organism evidence="2 3">
    <name type="scientific">Tumebacillus avium</name>
    <dbReference type="NCBI Taxonomy" id="1903704"/>
    <lineage>
        <taxon>Bacteria</taxon>
        <taxon>Bacillati</taxon>
        <taxon>Bacillota</taxon>
        <taxon>Bacilli</taxon>
        <taxon>Bacillales</taxon>
        <taxon>Alicyclobacillaceae</taxon>
        <taxon>Tumebacillus</taxon>
    </lineage>
</organism>
<dbReference type="InterPro" id="IPR016571">
    <property type="entry name" value="Spore_coat_assembly_CotJB"/>
</dbReference>
<evidence type="ECO:0000313" key="2">
    <source>
        <dbReference type="EMBL" id="ARU61857.1"/>
    </source>
</evidence>
<proteinExistence type="predicted"/>
<keyword evidence="3" id="KW-1185">Reference proteome</keyword>
<evidence type="ECO:0000313" key="3">
    <source>
        <dbReference type="Proteomes" id="UP000195437"/>
    </source>
</evidence>
<dbReference type="Pfam" id="PF12652">
    <property type="entry name" value="CotJB"/>
    <property type="match status" value="1"/>
</dbReference>
<dbReference type="EMBL" id="CP021434">
    <property type="protein sequence ID" value="ARU61857.1"/>
    <property type="molecule type" value="Genomic_DNA"/>
</dbReference>
<gene>
    <name evidence="2" type="ORF">CBW65_13075</name>
</gene>
<keyword evidence="2" id="KW-0946">Virion</keyword>
<dbReference type="OrthoDB" id="9804099at2"/>
<accession>A0A1Y0IMZ6</accession>
<evidence type="ECO:0000259" key="1">
    <source>
        <dbReference type="Pfam" id="PF12652"/>
    </source>
</evidence>
<name>A0A1Y0IMZ6_9BACL</name>
<sequence length="90" mass="10769">MTHHQKQMPEEYYKLLLDLQAVDFVLVELNLYLNTHPTDRKAIEQYNFYAQKKQQLKQQHDAKFGPLQGFGNSFSKEPFEWGDAPWPWQV</sequence>
<reference evidence="3" key="1">
    <citation type="submission" date="2017-05" db="EMBL/GenBank/DDBJ databases">
        <authorList>
            <person name="Sung H."/>
        </authorList>
    </citation>
    <scope>NUCLEOTIDE SEQUENCE [LARGE SCALE GENOMIC DNA]</scope>
    <source>
        <strain evidence="3">AR23208</strain>
    </source>
</reference>
<dbReference type="PIRSF" id="PIRSF010606">
    <property type="entry name" value="Spore_coat_CotJB"/>
    <property type="match status" value="1"/>
</dbReference>
<dbReference type="KEGG" id="tum:CBW65_13075"/>
<dbReference type="Proteomes" id="UP000195437">
    <property type="component" value="Chromosome"/>
</dbReference>
<dbReference type="InterPro" id="IPR024207">
    <property type="entry name" value="CotJB_dom"/>
</dbReference>
<dbReference type="RefSeq" id="WP_087457227.1">
    <property type="nucleotide sequence ID" value="NZ_CP021434.1"/>
</dbReference>
<keyword evidence="2" id="KW-0167">Capsid protein</keyword>
<protein>
    <submittedName>
        <fullName evidence="2">Spore coat protein CotJB</fullName>
    </submittedName>
</protein>